<dbReference type="InterPro" id="IPR002913">
    <property type="entry name" value="START_lipid-bd_dom"/>
</dbReference>
<dbReference type="SUPFAM" id="SSF144000">
    <property type="entry name" value="Oxysterol-binding protein-like"/>
    <property type="match status" value="1"/>
</dbReference>
<sequence>MGDRSHDEDHHSICNRPGYDPTYMKEGYLQKKGQLLKGWKKRWFVCDGRSLSYYNTKLDKKPNAVIPLESATVQDGGTSETWNSPRIYLTDGTSGTMYCLSGDEGDVVSQWLEILDRAVKRIHEKREANQNGVPRSKSHITPFDEEEGRQKPLLQPPERSPRKIPSSAEFASKRAHSAATAPASKGTQLSTTIRLENELSTASELLNSLLLNKPSAAHPIRFQFEGVHDGVRVSTAVDPTTGKRYARGSVVINVVPSVALRIVVDHQKRHEWDIHFPESSHVATYGGATDLVYLSGGSPASFFSDPVLLHPMPALPAAVAAVFGGVFSTDGLLHAAAGAVLGGVAASIDWRPLAAPRDLLLLRHVYEAMTPASDQTRLSCQHLLEAVGVTSVANAMVIAEMSVTNELKPVVSGVIRSHIGVSGWLVEPLDTEATLLTYVTDLTLQGWIPSHVNARVLLDRMKCLSAIAHFVNQAKILGPQLGYDDDVVYDPDEVEDGGIGGSTDVTAAATRDSDTFHPRDYFRMVVQIPTGGVKLTDKDIAKKQNGVLMEVIKNMGTKLLDGKSAVSLSLPVRIFEPRSMLDRLVDLYLYAPNYLSAANDTSDMVERFKLTMAFAVAGWHHSVGCMKPFSPILGETLQTEFVDGATVHCEHASHHPPISYAQIVGPKYKIHSYSILNGSLQTNCIVQIQQGPVKVQFLDGTVIEFTLPAIRMGGFLWGDRVVELVGTINFQDKKNGISCELKLNPDEKKGMFASNKVPTDRFRGTLISRMDEVCEVSGSWLEELRFGDKVYWNLHKDRCAPVVRLPDDKVLASDSRHRQDLKFLGQNDLEEAQEWKLTLEKLQRSDRAKRKEGRRPNHWTFQSGH</sequence>
<dbReference type="InterPro" id="IPR037239">
    <property type="entry name" value="OSBP_sf"/>
</dbReference>
<dbReference type="SMART" id="SM00233">
    <property type="entry name" value="PH"/>
    <property type="match status" value="1"/>
</dbReference>
<dbReference type="InterPro" id="IPR023393">
    <property type="entry name" value="START-like_dom_sf"/>
</dbReference>
<dbReference type="GO" id="GO:0005783">
    <property type="term" value="C:endoplasmic reticulum"/>
    <property type="evidence" value="ECO:0007669"/>
    <property type="project" value="UniProtKB-SubCell"/>
</dbReference>
<dbReference type="Pfam" id="PF01852">
    <property type="entry name" value="START"/>
    <property type="match status" value="1"/>
</dbReference>
<keyword evidence="3" id="KW-0256">Endoplasmic reticulum</keyword>
<dbReference type="InterPro" id="IPR000648">
    <property type="entry name" value="Oxysterol-bd"/>
</dbReference>
<evidence type="ECO:0000313" key="10">
    <source>
        <dbReference type="Proteomes" id="UP000481153"/>
    </source>
</evidence>
<evidence type="ECO:0000259" key="7">
    <source>
        <dbReference type="PROSITE" id="PS50003"/>
    </source>
</evidence>
<evidence type="ECO:0000256" key="4">
    <source>
        <dbReference type="ARBA" id="ARBA00023055"/>
    </source>
</evidence>
<dbReference type="InterPro" id="IPR011993">
    <property type="entry name" value="PH-like_dom_sf"/>
</dbReference>
<dbReference type="SUPFAM" id="SSF55961">
    <property type="entry name" value="Bet v1-like"/>
    <property type="match status" value="2"/>
</dbReference>
<keyword evidence="2" id="KW-0813">Transport</keyword>
<accession>A0A6G0XXY3</accession>
<protein>
    <recommendedName>
        <fullName evidence="11">PH domain-containing protein</fullName>
    </recommendedName>
</protein>
<dbReference type="Proteomes" id="UP000481153">
    <property type="component" value="Unassembled WGS sequence"/>
</dbReference>
<evidence type="ECO:0000256" key="6">
    <source>
        <dbReference type="SAM" id="MobiDB-lite"/>
    </source>
</evidence>
<dbReference type="SUPFAM" id="SSF50729">
    <property type="entry name" value="PH domain-like"/>
    <property type="match status" value="1"/>
</dbReference>
<comment type="subcellular location">
    <subcellularLocation>
        <location evidence="1">Endoplasmic reticulum</location>
    </subcellularLocation>
</comment>
<keyword evidence="10" id="KW-1185">Reference proteome</keyword>
<feature type="region of interest" description="Disordered" evidence="6">
    <location>
        <begin position="844"/>
        <end position="865"/>
    </location>
</feature>
<dbReference type="GO" id="GO:0016020">
    <property type="term" value="C:membrane"/>
    <property type="evidence" value="ECO:0007669"/>
    <property type="project" value="TreeGrafter"/>
</dbReference>
<dbReference type="GO" id="GO:0006869">
    <property type="term" value="P:lipid transport"/>
    <property type="evidence" value="ECO:0007669"/>
    <property type="project" value="UniProtKB-KW"/>
</dbReference>
<evidence type="ECO:0000256" key="3">
    <source>
        <dbReference type="ARBA" id="ARBA00022824"/>
    </source>
</evidence>
<dbReference type="Pfam" id="PF01237">
    <property type="entry name" value="Oxysterol_BP"/>
    <property type="match status" value="1"/>
</dbReference>
<evidence type="ECO:0008006" key="11">
    <source>
        <dbReference type="Google" id="ProtNLM"/>
    </source>
</evidence>
<keyword evidence="5" id="KW-0446">Lipid-binding</keyword>
<dbReference type="PANTHER" id="PTHR10972:SF148">
    <property type="entry name" value="OXYSTEROL-BINDING PROTEIN 9"/>
    <property type="match status" value="1"/>
</dbReference>
<dbReference type="PROSITE" id="PS50003">
    <property type="entry name" value="PH_DOMAIN"/>
    <property type="match status" value="1"/>
</dbReference>
<comment type="caution">
    <text evidence="9">The sequence shown here is derived from an EMBL/GenBank/DDBJ whole genome shotgun (WGS) entry which is preliminary data.</text>
</comment>
<dbReference type="GO" id="GO:0032934">
    <property type="term" value="F:sterol binding"/>
    <property type="evidence" value="ECO:0007669"/>
    <property type="project" value="TreeGrafter"/>
</dbReference>
<dbReference type="PROSITE" id="PS50848">
    <property type="entry name" value="START"/>
    <property type="match status" value="1"/>
</dbReference>
<keyword evidence="4" id="KW-0445">Lipid transport</keyword>
<proteinExistence type="predicted"/>
<feature type="domain" description="PH" evidence="7">
    <location>
        <begin position="22"/>
        <end position="120"/>
    </location>
</feature>
<dbReference type="Gene3D" id="2.40.160.120">
    <property type="match status" value="1"/>
</dbReference>
<dbReference type="AlphaFoldDB" id="A0A6G0XXY3"/>
<feature type="region of interest" description="Disordered" evidence="6">
    <location>
        <begin position="126"/>
        <end position="189"/>
    </location>
</feature>
<evidence type="ECO:0000313" key="9">
    <source>
        <dbReference type="EMBL" id="KAF0745397.1"/>
    </source>
</evidence>
<evidence type="ECO:0000259" key="8">
    <source>
        <dbReference type="PROSITE" id="PS50848"/>
    </source>
</evidence>
<dbReference type="Gene3D" id="2.30.29.30">
    <property type="entry name" value="Pleckstrin-homology domain (PH domain)/Phosphotyrosine-binding domain (PTB)"/>
    <property type="match status" value="1"/>
</dbReference>
<dbReference type="InterPro" id="IPR001849">
    <property type="entry name" value="PH_domain"/>
</dbReference>
<evidence type="ECO:0000256" key="1">
    <source>
        <dbReference type="ARBA" id="ARBA00004240"/>
    </source>
</evidence>
<evidence type="ECO:0000256" key="5">
    <source>
        <dbReference type="ARBA" id="ARBA00023121"/>
    </source>
</evidence>
<feature type="domain" description="START" evidence="8">
    <location>
        <begin position="246"/>
        <end position="459"/>
    </location>
</feature>
<evidence type="ECO:0000256" key="2">
    <source>
        <dbReference type="ARBA" id="ARBA00022448"/>
    </source>
</evidence>
<organism evidence="9 10">
    <name type="scientific">Aphanomyces euteiches</name>
    <dbReference type="NCBI Taxonomy" id="100861"/>
    <lineage>
        <taxon>Eukaryota</taxon>
        <taxon>Sar</taxon>
        <taxon>Stramenopiles</taxon>
        <taxon>Oomycota</taxon>
        <taxon>Saprolegniomycetes</taxon>
        <taxon>Saprolegniales</taxon>
        <taxon>Verrucalvaceae</taxon>
        <taxon>Aphanomyces</taxon>
    </lineage>
</organism>
<dbReference type="Gene3D" id="3.30.530.20">
    <property type="match status" value="1"/>
</dbReference>
<name>A0A6G0XXY3_9STRA</name>
<dbReference type="EMBL" id="VJMJ01000002">
    <property type="protein sequence ID" value="KAF0745397.1"/>
    <property type="molecule type" value="Genomic_DNA"/>
</dbReference>
<feature type="compositionally biased region" description="Basic residues" evidence="6">
    <location>
        <begin position="847"/>
        <end position="857"/>
    </location>
</feature>
<dbReference type="PANTHER" id="PTHR10972">
    <property type="entry name" value="OXYSTEROL-BINDING PROTEIN-RELATED"/>
    <property type="match status" value="1"/>
</dbReference>
<dbReference type="GO" id="GO:0005829">
    <property type="term" value="C:cytosol"/>
    <property type="evidence" value="ECO:0007669"/>
    <property type="project" value="TreeGrafter"/>
</dbReference>
<reference evidence="9 10" key="1">
    <citation type="submission" date="2019-07" db="EMBL/GenBank/DDBJ databases">
        <title>Genomics analysis of Aphanomyces spp. identifies a new class of oomycete effector associated with host adaptation.</title>
        <authorList>
            <person name="Gaulin E."/>
        </authorList>
    </citation>
    <scope>NUCLEOTIDE SEQUENCE [LARGE SCALE GENOMIC DNA]</scope>
    <source>
        <strain evidence="9 10">ATCC 201684</strain>
    </source>
</reference>
<dbReference type="Pfam" id="PF00169">
    <property type="entry name" value="PH"/>
    <property type="match status" value="1"/>
</dbReference>
<gene>
    <name evidence="9" type="ORF">Ae201684_000416</name>
</gene>
<dbReference type="VEuPathDB" id="FungiDB:AeMF1_001277"/>